<dbReference type="InterPro" id="IPR039309">
    <property type="entry name" value="BT1"/>
</dbReference>
<keyword evidence="4 6" id="KW-1133">Transmembrane helix</keyword>
<keyword evidence="8" id="KW-1185">Reference proteome</keyword>
<feature type="non-terminal residue" evidence="7">
    <location>
        <position position="89"/>
    </location>
</feature>
<dbReference type="PANTHER" id="PTHR31585:SF0">
    <property type="entry name" value="FOLATE-BIOPTERIN TRANSPORTER 1, CHLOROPLASTIC"/>
    <property type="match status" value="1"/>
</dbReference>
<keyword evidence="5 6" id="KW-0472">Membrane</keyword>
<evidence type="ECO:0000256" key="5">
    <source>
        <dbReference type="ARBA" id="ARBA00023136"/>
    </source>
</evidence>
<protein>
    <submittedName>
        <fullName evidence="7">Folate-biopterin transporter 1 chloroplastic</fullName>
    </submittedName>
</protein>
<keyword evidence="3 6" id="KW-0812">Transmembrane</keyword>
<dbReference type="GO" id="GO:0016020">
    <property type="term" value="C:membrane"/>
    <property type="evidence" value="ECO:0007669"/>
    <property type="project" value="UniProtKB-SubCell"/>
</dbReference>
<evidence type="ECO:0000313" key="7">
    <source>
        <dbReference type="EMBL" id="GFP84044.1"/>
    </source>
</evidence>
<comment type="caution">
    <text evidence="7">The sequence shown here is derived from an EMBL/GenBank/DDBJ whole genome shotgun (WGS) entry which is preliminary data.</text>
</comment>
<evidence type="ECO:0000256" key="4">
    <source>
        <dbReference type="ARBA" id="ARBA00022989"/>
    </source>
</evidence>
<organism evidence="7 8">
    <name type="scientific">Phtheirospermum japonicum</name>
    <dbReference type="NCBI Taxonomy" id="374723"/>
    <lineage>
        <taxon>Eukaryota</taxon>
        <taxon>Viridiplantae</taxon>
        <taxon>Streptophyta</taxon>
        <taxon>Embryophyta</taxon>
        <taxon>Tracheophyta</taxon>
        <taxon>Spermatophyta</taxon>
        <taxon>Magnoliopsida</taxon>
        <taxon>eudicotyledons</taxon>
        <taxon>Gunneridae</taxon>
        <taxon>Pentapetalae</taxon>
        <taxon>asterids</taxon>
        <taxon>lamiids</taxon>
        <taxon>Lamiales</taxon>
        <taxon>Orobanchaceae</taxon>
        <taxon>Orobanchaceae incertae sedis</taxon>
        <taxon>Phtheirospermum</taxon>
    </lineage>
</organism>
<accession>A0A830BH07</accession>
<evidence type="ECO:0000256" key="1">
    <source>
        <dbReference type="ARBA" id="ARBA00004141"/>
    </source>
</evidence>
<evidence type="ECO:0000256" key="2">
    <source>
        <dbReference type="ARBA" id="ARBA00022448"/>
    </source>
</evidence>
<evidence type="ECO:0000313" key="8">
    <source>
        <dbReference type="Proteomes" id="UP000653305"/>
    </source>
</evidence>
<dbReference type="Pfam" id="PF03092">
    <property type="entry name" value="BT1"/>
    <property type="match status" value="1"/>
</dbReference>
<dbReference type="Proteomes" id="UP000653305">
    <property type="component" value="Unassembled WGS sequence"/>
</dbReference>
<feature type="transmembrane region" description="Helical" evidence="6">
    <location>
        <begin position="34"/>
        <end position="52"/>
    </location>
</feature>
<sequence>AVISGVSALPWLVKPLYGFISDSFPLCGYRRRSYLVLSGLLGAFSWTLMATFVETKYGVAFCILLGSLSVAFSDVVSIITLQTNWSILH</sequence>
<comment type="subcellular location">
    <subcellularLocation>
        <location evidence="1">Membrane</location>
        <topology evidence="1">Multi-pass membrane protein</topology>
    </subcellularLocation>
</comment>
<name>A0A830BH07_9LAMI</name>
<gene>
    <name evidence="7" type="ORF">PHJA_000548000</name>
</gene>
<dbReference type="AlphaFoldDB" id="A0A830BH07"/>
<dbReference type="EMBL" id="BMAC01000076">
    <property type="protein sequence ID" value="GFP84044.1"/>
    <property type="molecule type" value="Genomic_DNA"/>
</dbReference>
<proteinExistence type="predicted"/>
<feature type="transmembrane region" description="Helical" evidence="6">
    <location>
        <begin position="58"/>
        <end position="81"/>
    </location>
</feature>
<dbReference type="PANTHER" id="PTHR31585">
    <property type="entry name" value="FOLATE-BIOPTERIN TRANSPORTER 1, CHLOROPLASTIC"/>
    <property type="match status" value="1"/>
</dbReference>
<keyword evidence="2" id="KW-0813">Transport</keyword>
<dbReference type="OrthoDB" id="754047at2759"/>
<reference evidence="7" key="1">
    <citation type="submission" date="2020-07" db="EMBL/GenBank/DDBJ databases">
        <title>Ethylene signaling mediates host invasion by parasitic plants.</title>
        <authorList>
            <person name="Yoshida S."/>
        </authorList>
    </citation>
    <scope>NUCLEOTIDE SEQUENCE</scope>
    <source>
        <strain evidence="7">Okayama</strain>
    </source>
</reference>
<evidence type="ECO:0000256" key="6">
    <source>
        <dbReference type="SAM" id="Phobius"/>
    </source>
</evidence>
<evidence type="ECO:0000256" key="3">
    <source>
        <dbReference type="ARBA" id="ARBA00022692"/>
    </source>
</evidence>